<dbReference type="VEuPathDB" id="FungiDB:PV10_08647"/>
<dbReference type="InterPro" id="IPR052985">
    <property type="entry name" value="CoA-trans_III_biosynth/detox"/>
</dbReference>
<evidence type="ECO:0000256" key="1">
    <source>
        <dbReference type="ARBA" id="ARBA00008383"/>
    </source>
</evidence>
<proteinExistence type="inferred from homology"/>
<dbReference type="Pfam" id="PF02515">
    <property type="entry name" value="CoA_transf_3"/>
    <property type="match status" value="1"/>
</dbReference>
<protein>
    <submittedName>
        <fullName evidence="2">Uncharacterized protein</fullName>
    </submittedName>
</protein>
<dbReference type="PANTHER" id="PTHR48229">
    <property type="entry name" value="CAIB/BAIF FAMILY ENZYME (AFU_ORTHOLOGUE AFUA_1G05360)-RELATED"/>
    <property type="match status" value="1"/>
</dbReference>
<accession>A0A438NDV6</accession>
<dbReference type="OrthoDB" id="2308815at2759"/>
<dbReference type="Proteomes" id="UP000288859">
    <property type="component" value="Unassembled WGS sequence"/>
</dbReference>
<dbReference type="AlphaFoldDB" id="A0A438NDV6"/>
<sequence length="572" mass="63517">MIGINEQSDYSVPAEAAKIFRDEILRDPRMSRHLPLHLEKHVSKIQITGKKEPTMPVNWRFAEATAALHALEAVLLCDLLEKKYQSQAPRITIDTEHAQLNSCSLFLWTIDPEGEAPLKATLQPSKLKKYLIDQDPYGRANTPYRGAATNIYRCSDGRYFQTHGSFNPSPVLDLLSMPHNADVSSASDAWTKFEESTTQISSTDLLRTTAQAGQAGHICNTVEEYENSEQGKATSHVGLFEIHHLPNPEQKPTWWPEATGTSVSRPLAGLKVVDMTRVIAAPSITRGLAELGASIMRVAGPEVPDFTGLHIDLNWGKWNSHVDVKTEHGRAQLRELIADADVVVNGYRPGTLDKYGFSQEDVLALAKGRGRGIIYVKENCYGWYGPDKMRIGWQPTSDACTGVSHGYGKALGLADDEPVVSLFPNSDYSTGLTGVSAILSALIKRADQGGSYVVELALNYFNRWLTQSCGQYPDHVWGPLWESYGRFQFRANNPMEVSGPFVLNLMSEKNNSFKDEYFITRRSGVLGVDIRCLKPILEFPDGEVNLTYNVGTRGNGIDKPYWPRDLLTEVVA</sequence>
<name>A0A438NDV6_EXOME</name>
<dbReference type="Gene3D" id="3.40.50.10540">
    <property type="entry name" value="Crotonobetainyl-coa:carnitine coa-transferase, domain 1"/>
    <property type="match status" value="1"/>
</dbReference>
<dbReference type="EMBL" id="NAJM01000006">
    <property type="protein sequence ID" value="RVX73982.1"/>
    <property type="molecule type" value="Genomic_DNA"/>
</dbReference>
<dbReference type="InterPro" id="IPR023606">
    <property type="entry name" value="CoA-Trfase_III_dom_1_sf"/>
</dbReference>
<organism evidence="2 3">
    <name type="scientific">Exophiala mesophila</name>
    <name type="common">Black yeast-like fungus</name>
    <dbReference type="NCBI Taxonomy" id="212818"/>
    <lineage>
        <taxon>Eukaryota</taxon>
        <taxon>Fungi</taxon>
        <taxon>Dikarya</taxon>
        <taxon>Ascomycota</taxon>
        <taxon>Pezizomycotina</taxon>
        <taxon>Eurotiomycetes</taxon>
        <taxon>Chaetothyriomycetidae</taxon>
        <taxon>Chaetothyriales</taxon>
        <taxon>Herpotrichiellaceae</taxon>
        <taxon>Exophiala</taxon>
    </lineage>
</organism>
<comment type="similarity">
    <text evidence="1">Belongs to the CoA-transferase III family.</text>
</comment>
<dbReference type="GO" id="GO:0003824">
    <property type="term" value="F:catalytic activity"/>
    <property type="evidence" value="ECO:0007669"/>
    <property type="project" value="InterPro"/>
</dbReference>
<reference evidence="2 3" key="1">
    <citation type="submission" date="2017-03" db="EMBL/GenBank/DDBJ databases">
        <title>Genomes of endolithic fungi from Antarctica.</title>
        <authorList>
            <person name="Coleine C."/>
            <person name="Masonjones S."/>
            <person name="Stajich J.E."/>
        </authorList>
    </citation>
    <scope>NUCLEOTIDE SEQUENCE [LARGE SCALE GENOMIC DNA]</scope>
    <source>
        <strain evidence="2 3">CCFEE 6314</strain>
    </source>
</reference>
<comment type="caution">
    <text evidence="2">The sequence shown here is derived from an EMBL/GenBank/DDBJ whole genome shotgun (WGS) entry which is preliminary data.</text>
</comment>
<dbReference type="PANTHER" id="PTHR48229:SF2">
    <property type="entry name" value="CAIB_BAIF FAMILY PROTEIN"/>
    <property type="match status" value="1"/>
</dbReference>
<dbReference type="InterPro" id="IPR003673">
    <property type="entry name" value="CoA-Trfase_fam_III"/>
</dbReference>
<evidence type="ECO:0000313" key="2">
    <source>
        <dbReference type="EMBL" id="RVX73982.1"/>
    </source>
</evidence>
<evidence type="ECO:0000313" key="3">
    <source>
        <dbReference type="Proteomes" id="UP000288859"/>
    </source>
</evidence>
<gene>
    <name evidence="2" type="ORF">B0A52_02872</name>
</gene>
<dbReference type="SUPFAM" id="SSF89796">
    <property type="entry name" value="CoA-transferase family III (CaiB/BaiF)"/>
    <property type="match status" value="2"/>
</dbReference>